<evidence type="ECO:0000256" key="6">
    <source>
        <dbReference type="ARBA" id="ARBA00023004"/>
    </source>
</evidence>
<dbReference type="GO" id="GO:0051213">
    <property type="term" value="F:dioxygenase activity"/>
    <property type="evidence" value="ECO:0007669"/>
    <property type="project" value="UniProtKB-KW"/>
</dbReference>
<protein>
    <submittedName>
        <fullName evidence="10">Rieske 2Fe-2S domain-containing protein</fullName>
    </submittedName>
</protein>
<keyword evidence="8" id="KW-0520">NAD</keyword>
<feature type="domain" description="Rieske" evidence="9">
    <location>
        <begin position="56"/>
        <end position="154"/>
    </location>
</feature>
<dbReference type="Gene3D" id="2.102.10.10">
    <property type="entry name" value="Rieske [2Fe-2S] iron-sulphur domain"/>
    <property type="match status" value="1"/>
</dbReference>
<dbReference type="EMBL" id="JAAXKZ010000058">
    <property type="protein sequence ID" value="NMH93138.1"/>
    <property type="molecule type" value="Genomic_DNA"/>
</dbReference>
<dbReference type="PROSITE" id="PS51296">
    <property type="entry name" value="RIESKE"/>
    <property type="match status" value="1"/>
</dbReference>
<keyword evidence="4" id="KW-0223">Dioxygenase</keyword>
<evidence type="ECO:0000256" key="7">
    <source>
        <dbReference type="ARBA" id="ARBA00023014"/>
    </source>
</evidence>
<reference evidence="10 11" key="1">
    <citation type="submission" date="2020-04" db="EMBL/GenBank/DDBJ databases">
        <authorList>
            <person name="Klaysubun C."/>
            <person name="Duangmal K."/>
            <person name="Lipun K."/>
        </authorList>
    </citation>
    <scope>NUCLEOTIDE SEQUENCE [LARGE SCALE GENOMIC DNA]</scope>
    <source>
        <strain evidence="10 11">DSM 45300</strain>
    </source>
</reference>
<gene>
    <name evidence="10" type="ORF">HF519_16465</name>
</gene>
<dbReference type="InterPro" id="IPR036922">
    <property type="entry name" value="Rieske_2Fe-2S_sf"/>
</dbReference>
<sequence length="467" mass="52121">MTTTEHRPGEQPVGLSADHLLRQLDEGLPAGEIPAALFGNEDVYRHELRSVFGRCWVFLAHESEIEARGDYVLRKIGEDNFVVVRDEEGGINVLFDACRHRGVQVCRADSGNTSHFRCPYHGWTYNTKGDLVGAPLWRNAFGGMSKEGNGLVPAAKVASYHGLVFATLDPSAPPLAEYLGGMTWYLDLVFGLNAEGVEVLGPPQRFVIDANWKSGADNFSGDDYHLGTLHRSVWEIGAFPVPFRENMLGYHIQASPGHSLSFSMAPTEDEPGPKFFGYPEELTKTFDTSRISAHQLDVARRSRVFVGNVFPNFSILALPMTEDGANHPPTGILTIRTWQPKGPGQVEVWNWFCAYKNMTPEQKDRAYKAGLGTFSMGGSFEMDDTEPWITVSRTGRSVAAEVLDFKLNYQMGMPGIGIAKRVEEWPGPGIVYWTRYEEGVQRNLFSFYSRMMQAAPGQWPDFTFDDE</sequence>
<dbReference type="InterPro" id="IPR015879">
    <property type="entry name" value="Ring_hydroxy_dOase_asu_C_dom"/>
</dbReference>
<evidence type="ECO:0000313" key="11">
    <source>
        <dbReference type="Proteomes" id="UP000586918"/>
    </source>
</evidence>
<proteinExistence type="inferred from homology"/>
<keyword evidence="6" id="KW-0408">Iron</keyword>
<dbReference type="Gene3D" id="3.90.380.10">
    <property type="entry name" value="Naphthalene 1,2-dioxygenase Alpha Subunit, Chain A, domain 1"/>
    <property type="match status" value="1"/>
</dbReference>
<comment type="caution">
    <text evidence="10">The sequence shown here is derived from an EMBL/GenBank/DDBJ whole genome shotgun (WGS) entry which is preliminary data.</text>
</comment>
<dbReference type="SUPFAM" id="SSF55961">
    <property type="entry name" value="Bet v1-like"/>
    <property type="match status" value="1"/>
</dbReference>
<dbReference type="InterPro" id="IPR017941">
    <property type="entry name" value="Rieske_2Fe-2S"/>
</dbReference>
<dbReference type="AlphaFoldDB" id="A0A848DKA9"/>
<accession>A0A848DKA9</accession>
<keyword evidence="7" id="KW-0411">Iron-sulfur</keyword>
<dbReference type="GO" id="GO:0005506">
    <property type="term" value="F:iron ion binding"/>
    <property type="evidence" value="ECO:0007669"/>
    <property type="project" value="InterPro"/>
</dbReference>
<keyword evidence="2" id="KW-0001">2Fe-2S</keyword>
<organism evidence="10 11">
    <name type="scientific">Pseudonocardia bannensis</name>
    <dbReference type="NCBI Taxonomy" id="630973"/>
    <lineage>
        <taxon>Bacteria</taxon>
        <taxon>Bacillati</taxon>
        <taxon>Actinomycetota</taxon>
        <taxon>Actinomycetes</taxon>
        <taxon>Pseudonocardiales</taxon>
        <taxon>Pseudonocardiaceae</taxon>
        <taxon>Pseudonocardia</taxon>
    </lineage>
</organism>
<evidence type="ECO:0000313" key="10">
    <source>
        <dbReference type="EMBL" id="NMH93138.1"/>
    </source>
</evidence>
<evidence type="ECO:0000259" key="9">
    <source>
        <dbReference type="PROSITE" id="PS51296"/>
    </source>
</evidence>
<keyword evidence="3" id="KW-0479">Metal-binding</keyword>
<dbReference type="Proteomes" id="UP000586918">
    <property type="component" value="Unassembled WGS sequence"/>
</dbReference>
<keyword evidence="11" id="KW-1185">Reference proteome</keyword>
<dbReference type="PANTHER" id="PTHR43756">
    <property type="entry name" value="CHOLINE MONOOXYGENASE, CHLOROPLASTIC"/>
    <property type="match status" value="1"/>
</dbReference>
<evidence type="ECO:0000256" key="4">
    <source>
        <dbReference type="ARBA" id="ARBA00022964"/>
    </source>
</evidence>
<comment type="similarity">
    <text evidence="1">Belongs to the bacterial ring-hydroxylating dioxygenase alpha subunit family.</text>
</comment>
<dbReference type="Pfam" id="PF00355">
    <property type="entry name" value="Rieske"/>
    <property type="match status" value="1"/>
</dbReference>
<evidence type="ECO:0000256" key="5">
    <source>
        <dbReference type="ARBA" id="ARBA00023002"/>
    </source>
</evidence>
<evidence type="ECO:0000256" key="2">
    <source>
        <dbReference type="ARBA" id="ARBA00022714"/>
    </source>
</evidence>
<evidence type="ECO:0000256" key="1">
    <source>
        <dbReference type="ARBA" id="ARBA00008751"/>
    </source>
</evidence>
<evidence type="ECO:0000256" key="8">
    <source>
        <dbReference type="ARBA" id="ARBA00023027"/>
    </source>
</evidence>
<dbReference type="SUPFAM" id="SSF50022">
    <property type="entry name" value="ISP domain"/>
    <property type="match status" value="1"/>
</dbReference>
<dbReference type="GO" id="GO:0016705">
    <property type="term" value="F:oxidoreductase activity, acting on paired donors, with incorporation or reduction of molecular oxygen"/>
    <property type="evidence" value="ECO:0007669"/>
    <property type="project" value="UniProtKB-ARBA"/>
</dbReference>
<keyword evidence="5" id="KW-0560">Oxidoreductase</keyword>
<dbReference type="InterPro" id="IPR001663">
    <property type="entry name" value="Rng_hydr_dOase-A"/>
</dbReference>
<dbReference type="GO" id="GO:0004497">
    <property type="term" value="F:monooxygenase activity"/>
    <property type="evidence" value="ECO:0007669"/>
    <property type="project" value="UniProtKB-ARBA"/>
</dbReference>
<dbReference type="RefSeq" id="WP_169413836.1">
    <property type="nucleotide sequence ID" value="NZ_JAAXKZ010000058.1"/>
</dbReference>
<dbReference type="PANTHER" id="PTHR43756:SF1">
    <property type="entry name" value="3-PHENYLPROPIONATE_CINNAMIC ACID DIOXYGENASE SUBUNIT ALPHA"/>
    <property type="match status" value="1"/>
</dbReference>
<dbReference type="Pfam" id="PF00848">
    <property type="entry name" value="Ring_hydroxyl_A"/>
    <property type="match status" value="1"/>
</dbReference>
<dbReference type="PROSITE" id="PS00570">
    <property type="entry name" value="RING_HYDROXYL_ALPHA"/>
    <property type="match status" value="1"/>
</dbReference>
<dbReference type="PRINTS" id="PR00090">
    <property type="entry name" value="RNGDIOXGNASE"/>
</dbReference>
<evidence type="ECO:0000256" key="3">
    <source>
        <dbReference type="ARBA" id="ARBA00022723"/>
    </source>
</evidence>
<dbReference type="GO" id="GO:0051537">
    <property type="term" value="F:2 iron, 2 sulfur cluster binding"/>
    <property type="evidence" value="ECO:0007669"/>
    <property type="project" value="UniProtKB-KW"/>
</dbReference>
<name>A0A848DKA9_9PSEU</name>
<dbReference type="InterPro" id="IPR015881">
    <property type="entry name" value="ARHD_Rieske_2Fe_2S"/>
</dbReference>